<accession>A0A848K3Q5</accession>
<dbReference type="NCBIfam" id="NF037996">
    <property type="entry name" value="B-4DMT"/>
    <property type="match status" value="1"/>
</dbReference>
<dbReference type="InterPro" id="IPR047958">
    <property type="entry name" value="B-4DMT-like"/>
</dbReference>
<evidence type="ECO:0000313" key="2">
    <source>
        <dbReference type="EMBL" id="NMN93775.1"/>
    </source>
</evidence>
<evidence type="ECO:0008006" key="4">
    <source>
        <dbReference type="Google" id="ProtNLM"/>
    </source>
</evidence>
<evidence type="ECO:0000256" key="1">
    <source>
        <dbReference type="SAM" id="Phobius"/>
    </source>
</evidence>
<keyword evidence="1" id="KW-1133">Transmembrane helix</keyword>
<protein>
    <recommendedName>
        <fullName evidence="4">Integral membrane protein</fullName>
    </recommendedName>
</protein>
<name>A0A848K3Q5_9NOCA</name>
<reference evidence="2 3" key="2">
    <citation type="submission" date="2020-06" db="EMBL/GenBank/DDBJ databases">
        <title>Antribacter stalactiti gen. nov., sp. nov., a new member of the family Nacardiaceae isolated from a cave.</title>
        <authorList>
            <person name="Kim I.S."/>
        </authorList>
    </citation>
    <scope>NUCLEOTIDE SEQUENCE [LARGE SCALE GENOMIC DNA]</scope>
    <source>
        <strain evidence="2 3">YC2-7</strain>
    </source>
</reference>
<gene>
    <name evidence="2" type="ORF">FGL95_01815</name>
</gene>
<feature type="transmembrane region" description="Helical" evidence="1">
    <location>
        <begin position="41"/>
        <end position="61"/>
    </location>
</feature>
<dbReference type="RefSeq" id="WP_169584466.1">
    <property type="nucleotide sequence ID" value="NZ_VCQU01000001.1"/>
</dbReference>
<sequence>MSSPRIDARSWVIRGLVLGGVFVVARAVVGDTTKAWPTHGTALRMLGLVVVLAVAAAWGFVDGRRDRTQHPDPELGGEDLTVRWLAAAALAGFAGGLVAWLSGKVGLELGDKSLLFELTSGAAWTVLLVFIAALAGKALGATLATRSSAPAER</sequence>
<feature type="transmembrane region" description="Helical" evidence="1">
    <location>
        <begin position="122"/>
        <end position="144"/>
    </location>
</feature>
<dbReference type="Proteomes" id="UP000535543">
    <property type="component" value="Unassembled WGS sequence"/>
</dbReference>
<evidence type="ECO:0000313" key="3">
    <source>
        <dbReference type="Proteomes" id="UP000535543"/>
    </source>
</evidence>
<feature type="transmembrane region" description="Helical" evidence="1">
    <location>
        <begin position="12"/>
        <end position="29"/>
    </location>
</feature>
<reference evidence="2 3" key="1">
    <citation type="submission" date="2019-05" db="EMBL/GenBank/DDBJ databases">
        <authorList>
            <person name="Lee S.D."/>
        </authorList>
    </citation>
    <scope>NUCLEOTIDE SEQUENCE [LARGE SCALE GENOMIC DNA]</scope>
    <source>
        <strain evidence="2 3">YC2-7</strain>
    </source>
</reference>
<keyword evidence="1" id="KW-0812">Transmembrane</keyword>
<keyword evidence="1" id="KW-0472">Membrane</keyword>
<organism evidence="2 3">
    <name type="scientific">Antrihabitans stalactiti</name>
    <dbReference type="NCBI Taxonomy" id="2584121"/>
    <lineage>
        <taxon>Bacteria</taxon>
        <taxon>Bacillati</taxon>
        <taxon>Actinomycetota</taxon>
        <taxon>Actinomycetes</taxon>
        <taxon>Mycobacteriales</taxon>
        <taxon>Nocardiaceae</taxon>
        <taxon>Antrihabitans</taxon>
    </lineage>
</organism>
<feature type="transmembrane region" description="Helical" evidence="1">
    <location>
        <begin position="82"/>
        <end position="102"/>
    </location>
</feature>
<keyword evidence="3" id="KW-1185">Reference proteome</keyword>
<proteinExistence type="predicted"/>
<comment type="caution">
    <text evidence="2">The sequence shown here is derived from an EMBL/GenBank/DDBJ whole genome shotgun (WGS) entry which is preliminary data.</text>
</comment>
<dbReference type="AlphaFoldDB" id="A0A848K3Q5"/>
<dbReference type="EMBL" id="VCQU01000001">
    <property type="protein sequence ID" value="NMN93775.1"/>
    <property type="molecule type" value="Genomic_DNA"/>
</dbReference>